<dbReference type="EMBL" id="LN852789">
    <property type="protein sequence ID" value="CRY93904.1"/>
    <property type="molecule type" value="Genomic_DNA"/>
</dbReference>
<reference evidence="1" key="2">
    <citation type="submission" date="2015-07" db="EMBL/GenBank/DDBJ databases">
        <title>Plasmids, circular viruses and viroids from rat gut.</title>
        <authorList>
            <person name="Jorgensen T.J."/>
            <person name="Hansen M.A."/>
            <person name="Xu Z."/>
            <person name="Tabak M.A."/>
            <person name="Sorensen S.J."/>
            <person name="Hansen L.H."/>
        </authorList>
    </citation>
    <scope>NUCLEOTIDE SEQUENCE</scope>
    <source>
        <strain evidence="1">RGRH0099</strain>
    </source>
</reference>
<dbReference type="Gene3D" id="1.10.10.60">
    <property type="entry name" value="Homeodomain-like"/>
    <property type="match status" value="1"/>
</dbReference>
<name>A0A0H5PXK3_9ZZZZ</name>
<sequence>MKKLNPATRSQIEELLRNGDTVASISRATGVHINTIYQIRNMMYTNEIPADAPIPCGLTSLADAQMIANMCSGFGFDHPDVRKLLADKALEMDEIKKFQAWAQNNLEFCTKATLRARDRYEAELEKQDRLHKETVQKLTAKYEKENKDLVISVDLLKKAIASLSKED</sequence>
<reference evidence="1" key="1">
    <citation type="submission" date="2015-06" db="EMBL/GenBank/DDBJ databases">
        <authorList>
            <person name="Joergensen T."/>
        </authorList>
    </citation>
    <scope>NUCLEOTIDE SEQUENCE</scope>
    <source>
        <strain evidence="1">RGRH0099</strain>
    </source>
</reference>
<accession>A0A0H5PXK3</accession>
<proteinExistence type="predicted"/>
<evidence type="ECO:0000313" key="1">
    <source>
        <dbReference type="EMBL" id="CRY93904.1"/>
    </source>
</evidence>
<organism evidence="1">
    <name type="scientific">uncultured prokaryote</name>
    <dbReference type="NCBI Taxonomy" id="198431"/>
    <lineage>
        <taxon>unclassified sequences</taxon>
        <taxon>environmental samples</taxon>
    </lineage>
</organism>
<protein>
    <submittedName>
        <fullName evidence="1">Uncharacterized protein</fullName>
    </submittedName>
</protein>
<dbReference type="AlphaFoldDB" id="A0A0H5PXK3"/>